<evidence type="ECO:0000313" key="2">
    <source>
        <dbReference type="Proteomes" id="UP000828048"/>
    </source>
</evidence>
<reference evidence="1 2" key="1">
    <citation type="journal article" date="2021" name="Hortic Res">
        <title>High-quality reference genome and annotation aids understanding of berry development for evergreen blueberry (Vaccinium darrowii).</title>
        <authorList>
            <person name="Yu J."/>
            <person name="Hulse-Kemp A.M."/>
            <person name="Babiker E."/>
            <person name="Staton M."/>
        </authorList>
    </citation>
    <scope>NUCLEOTIDE SEQUENCE [LARGE SCALE GENOMIC DNA]</scope>
    <source>
        <strain evidence="2">cv. NJ 8807/NJ 8810</strain>
        <tissue evidence="1">Young leaf</tissue>
    </source>
</reference>
<accession>A0ACB7XR02</accession>
<evidence type="ECO:0000313" key="1">
    <source>
        <dbReference type="EMBL" id="KAH7843401.1"/>
    </source>
</evidence>
<protein>
    <submittedName>
        <fullName evidence="1">Uncharacterized protein</fullName>
    </submittedName>
</protein>
<comment type="caution">
    <text evidence="1">The sequence shown here is derived from an EMBL/GenBank/DDBJ whole genome shotgun (WGS) entry which is preliminary data.</text>
</comment>
<keyword evidence="2" id="KW-1185">Reference proteome</keyword>
<dbReference type="Proteomes" id="UP000828048">
    <property type="component" value="Chromosome 1"/>
</dbReference>
<sequence length="683" mass="75302">MSTDKGYIMEPEAVIQEGPIDGSLLGYQQQHRSHAIWNNNGEPPIDCKTVVVRRNEANLKRLDPPTPPVAELVRQAGFGGLMDIPFISLDLALITALLERWRPETHSFHLGSGEWTVTLQDVEVILGIPVDGLPVVGSTEQDWDKLCEELLGVIPEAKVSRTGGKVKLSWLGANFKGHLEAGYSEEQVRQQARGYILLLIGGMLIPDGSGGSVHLCYLSLLRDLTIRHSWGSACLAGLYHFLCHGSKTNNNDVGGCFILLQLWAWVRFPYFAPGRLGKRARPLDAPLGARWNDAFHTPDMATHVLGAYRQTIPDDCNCRAKPHRMNFKSGTKDYAVVHANSVALWNDRLNYIVLHGDVDIDVYPADDPYVVWYRKITLRYISRLGAAADIAMGFFERLRTMDVSDIEALRKMGEQGVECMRYLEKWLRKKPPIQPNLVHIEEVHVEEDGNLENEWAQVGEQGGQQEEQQQQQQQEDVHVDPLQEDDIAGGSGSMPPASFESHLQALESFPFSPLLDSMNPTSNEPSSQSQSTFDGSWFESPVANVGGAETSFLDPPLVKKRKRLDGDRGIHVGDQVPQFRVDTPTFEGHRSEDVQDKGMVAGEGSGVLTQLDTQAVPSQAHAGLDGKPLEEAMEVEPQGDGVVTQVGSEALQPTPPIALRKGQRDTHPPDCGRPSCGGHIGGK</sequence>
<organism evidence="1 2">
    <name type="scientific">Vaccinium darrowii</name>
    <dbReference type="NCBI Taxonomy" id="229202"/>
    <lineage>
        <taxon>Eukaryota</taxon>
        <taxon>Viridiplantae</taxon>
        <taxon>Streptophyta</taxon>
        <taxon>Embryophyta</taxon>
        <taxon>Tracheophyta</taxon>
        <taxon>Spermatophyta</taxon>
        <taxon>Magnoliopsida</taxon>
        <taxon>eudicotyledons</taxon>
        <taxon>Gunneridae</taxon>
        <taxon>Pentapetalae</taxon>
        <taxon>asterids</taxon>
        <taxon>Ericales</taxon>
        <taxon>Ericaceae</taxon>
        <taxon>Vaccinioideae</taxon>
        <taxon>Vaccinieae</taxon>
        <taxon>Vaccinium</taxon>
    </lineage>
</organism>
<name>A0ACB7XR02_9ERIC</name>
<dbReference type="EMBL" id="CM037151">
    <property type="protein sequence ID" value="KAH7843401.1"/>
    <property type="molecule type" value="Genomic_DNA"/>
</dbReference>
<proteinExistence type="predicted"/>
<gene>
    <name evidence="1" type="ORF">Vadar_016132</name>
</gene>